<keyword evidence="6" id="KW-1185">Reference proteome</keyword>
<keyword evidence="2" id="KW-0812">Transmembrane</keyword>
<evidence type="ECO:0000259" key="3">
    <source>
        <dbReference type="Pfam" id="PF16040"/>
    </source>
</evidence>
<keyword evidence="2" id="KW-1133">Transmembrane helix</keyword>
<dbReference type="InterPro" id="IPR032010">
    <property type="entry name" value="APD1-4_M"/>
</dbReference>
<feature type="compositionally biased region" description="Basic and acidic residues" evidence="1">
    <location>
        <begin position="229"/>
        <end position="246"/>
    </location>
</feature>
<dbReference type="EMBL" id="OV651819">
    <property type="protein sequence ID" value="CAH1113815.1"/>
    <property type="molecule type" value="Genomic_DNA"/>
</dbReference>
<dbReference type="PANTHER" id="PTHR39077:SF2">
    <property type="entry name" value="E3 UBIQUITIN-PROTEIN LIGASE APD1-4 MIDDLE DOMAIN-CONTAINING PROTEIN"/>
    <property type="match status" value="1"/>
</dbReference>
<feature type="region of interest" description="Disordered" evidence="1">
    <location>
        <begin position="208"/>
        <end position="279"/>
    </location>
</feature>
<dbReference type="Proteomes" id="UP001153636">
    <property type="component" value="Chromosome 7"/>
</dbReference>
<keyword evidence="2" id="KW-0472">Membrane</keyword>
<evidence type="ECO:0000256" key="2">
    <source>
        <dbReference type="SAM" id="Phobius"/>
    </source>
</evidence>
<feature type="compositionally biased region" description="Basic and acidic residues" evidence="1">
    <location>
        <begin position="255"/>
        <end position="274"/>
    </location>
</feature>
<reference evidence="5" key="1">
    <citation type="submission" date="2022-01" db="EMBL/GenBank/DDBJ databases">
        <authorList>
            <person name="King R."/>
        </authorList>
    </citation>
    <scope>NUCLEOTIDE SEQUENCE</scope>
</reference>
<dbReference type="Pfam" id="PF16041">
    <property type="entry name" value="APD1-4_M"/>
    <property type="match status" value="1"/>
</dbReference>
<proteinExistence type="predicted"/>
<dbReference type="OrthoDB" id="6435218at2759"/>
<evidence type="ECO:0000259" key="4">
    <source>
        <dbReference type="Pfam" id="PF16041"/>
    </source>
</evidence>
<feature type="domain" description="E3 ubiquitin-protein ligase APD1-4 middle" evidence="4">
    <location>
        <begin position="375"/>
        <end position="484"/>
    </location>
</feature>
<feature type="domain" description="E3 ubiquitin-protein ligase APD1-4 N-terminal" evidence="3">
    <location>
        <begin position="93"/>
        <end position="162"/>
    </location>
</feature>
<gene>
    <name evidence="5" type="ORF">PSYICH_LOCUS13065</name>
</gene>
<feature type="transmembrane region" description="Helical" evidence="2">
    <location>
        <begin position="35"/>
        <end position="56"/>
    </location>
</feature>
<dbReference type="PANTHER" id="PTHR39077">
    <property type="entry name" value="DUF4793 DOMAIN-CONTAINING PROTEIN"/>
    <property type="match status" value="1"/>
</dbReference>
<feature type="transmembrane region" description="Helical" evidence="2">
    <location>
        <begin position="469"/>
        <end position="486"/>
    </location>
</feature>
<dbReference type="AlphaFoldDB" id="A0A9P0DBF8"/>
<dbReference type="InterPro" id="IPR032008">
    <property type="entry name" value="APD1-4_N"/>
</dbReference>
<evidence type="ECO:0000313" key="5">
    <source>
        <dbReference type="EMBL" id="CAH1113815.1"/>
    </source>
</evidence>
<evidence type="ECO:0008006" key="7">
    <source>
        <dbReference type="Google" id="ProtNLM"/>
    </source>
</evidence>
<evidence type="ECO:0000313" key="6">
    <source>
        <dbReference type="Proteomes" id="UP001153636"/>
    </source>
</evidence>
<organism evidence="5 6">
    <name type="scientific">Psylliodes chrysocephalus</name>
    <dbReference type="NCBI Taxonomy" id="3402493"/>
    <lineage>
        <taxon>Eukaryota</taxon>
        <taxon>Metazoa</taxon>
        <taxon>Ecdysozoa</taxon>
        <taxon>Arthropoda</taxon>
        <taxon>Hexapoda</taxon>
        <taxon>Insecta</taxon>
        <taxon>Pterygota</taxon>
        <taxon>Neoptera</taxon>
        <taxon>Endopterygota</taxon>
        <taxon>Coleoptera</taxon>
        <taxon>Polyphaga</taxon>
        <taxon>Cucujiformia</taxon>
        <taxon>Chrysomeloidea</taxon>
        <taxon>Chrysomelidae</taxon>
        <taxon>Galerucinae</taxon>
        <taxon>Alticini</taxon>
        <taxon>Psylliodes</taxon>
    </lineage>
</organism>
<accession>A0A9P0DBF8</accession>
<evidence type="ECO:0000256" key="1">
    <source>
        <dbReference type="SAM" id="MobiDB-lite"/>
    </source>
</evidence>
<name>A0A9P0DBF8_9CUCU</name>
<dbReference type="Pfam" id="PF16040">
    <property type="entry name" value="APD1-4_N"/>
    <property type="match status" value="1"/>
</dbReference>
<sequence length="487" mass="55614">MLISSTNSIAYYNGHKYDSIYNLNEKRKMHGAKRVMLFCLMTAILPTILIIIPLYLRHVVFADVVYPVAESDILAIQEGVSSVFCKSLSLKMNSTFNAFQLQGKPSKSGKIKHIRLKKSMSLPDDTLEYWGFYLLKGSIVKLRVCSRHDGARIMVVRGDKNLDTCNLMKHEKYGAKMDADFKGVKVFYEKPAEVVGLIDITNNDLEDEKDENRAVEDLTSESKNSIDSYMEKTREKKSYFIDKNQEPNDNDDNNDDKFVKTKDNHKDGTDDVPKLRHARSHLREIQEKVEELKKSLEDAPIERPKRSVSPLDSHIKHGGNAMNSTVLGFEGDVSSFETNLLTCYDGKILLSRSFQPSQLCNNIEYLYHSNHMVTEHTVASDGYYYYIFYSDNDFVKNDMHAVFDIYKPTYGFKNSSSGKECINQTVCKFPLQLMGGESVIVEVPTRDGIEHEADDITFLTSICEPRMEIYVIFPILVLILIMSCSFL</sequence>
<protein>
    <recommendedName>
        <fullName evidence="7">E3 ubiquitin-protein ligase APD1-4 middle domain-containing protein</fullName>
    </recommendedName>
</protein>